<organism evidence="4 5">
    <name type="scientific">Actinokineospora guangxiensis</name>
    <dbReference type="NCBI Taxonomy" id="1490288"/>
    <lineage>
        <taxon>Bacteria</taxon>
        <taxon>Bacillati</taxon>
        <taxon>Actinomycetota</taxon>
        <taxon>Actinomycetes</taxon>
        <taxon>Pseudonocardiales</taxon>
        <taxon>Pseudonocardiaceae</taxon>
        <taxon>Actinokineospora</taxon>
    </lineage>
</organism>
<dbReference type="InterPro" id="IPR045851">
    <property type="entry name" value="AMP-bd_C_sf"/>
</dbReference>
<evidence type="ECO:0000313" key="5">
    <source>
        <dbReference type="Proteomes" id="UP001596157"/>
    </source>
</evidence>
<dbReference type="SUPFAM" id="SSF56801">
    <property type="entry name" value="Acetyl-CoA synthetase-like"/>
    <property type="match status" value="1"/>
</dbReference>
<dbReference type="PROSITE" id="PS50075">
    <property type="entry name" value="CARRIER"/>
    <property type="match status" value="1"/>
</dbReference>
<dbReference type="InterPro" id="IPR003819">
    <property type="entry name" value="TauD/TfdA-like"/>
</dbReference>
<dbReference type="PANTHER" id="PTHR45527:SF1">
    <property type="entry name" value="FATTY ACID SYNTHASE"/>
    <property type="match status" value="1"/>
</dbReference>
<dbReference type="Gene3D" id="1.10.1200.10">
    <property type="entry name" value="ACP-like"/>
    <property type="match status" value="1"/>
</dbReference>
<dbReference type="Pfam" id="PF02668">
    <property type="entry name" value="TauD"/>
    <property type="match status" value="1"/>
</dbReference>
<dbReference type="InterPro" id="IPR042099">
    <property type="entry name" value="ANL_N_sf"/>
</dbReference>
<dbReference type="Gene3D" id="3.40.50.12780">
    <property type="entry name" value="N-terminal domain of ligase-like"/>
    <property type="match status" value="1"/>
</dbReference>
<evidence type="ECO:0000313" key="4">
    <source>
        <dbReference type="EMBL" id="MFC5286681.1"/>
    </source>
</evidence>
<protein>
    <submittedName>
        <fullName evidence="4">Amino acid adenylation domain-containing protein</fullName>
    </submittedName>
</protein>
<dbReference type="InterPro" id="IPR009081">
    <property type="entry name" value="PP-bd_ACP"/>
</dbReference>
<feature type="domain" description="Carrier" evidence="3">
    <location>
        <begin position="715"/>
        <end position="799"/>
    </location>
</feature>
<name>A0ABW0EKG4_9PSEU</name>
<dbReference type="NCBIfam" id="TIGR01733">
    <property type="entry name" value="AA-adenyl-dom"/>
    <property type="match status" value="1"/>
</dbReference>
<dbReference type="InterPro" id="IPR010071">
    <property type="entry name" value="AA_adenyl_dom"/>
</dbReference>
<dbReference type="InterPro" id="IPR025110">
    <property type="entry name" value="AMP-bd_C"/>
</dbReference>
<keyword evidence="2" id="KW-0408">Iron</keyword>
<dbReference type="SUPFAM" id="SSF51197">
    <property type="entry name" value="Clavaminate synthase-like"/>
    <property type="match status" value="1"/>
</dbReference>
<dbReference type="EMBL" id="JBHSKF010000002">
    <property type="protein sequence ID" value="MFC5286681.1"/>
    <property type="molecule type" value="Genomic_DNA"/>
</dbReference>
<proteinExistence type="predicted"/>
<dbReference type="PANTHER" id="PTHR45527">
    <property type="entry name" value="NONRIBOSOMAL PEPTIDE SYNTHETASE"/>
    <property type="match status" value="1"/>
</dbReference>
<dbReference type="SUPFAM" id="SSF52777">
    <property type="entry name" value="CoA-dependent acyltransferases"/>
    <property type="match status" value="1"/>
</dbReference>
<keyword evidence="1" id="KW-0560">Oxidoreductase</keyword>
<dbReference type="RefSeq" id="WP_378244837.1">
    <property type="nucleotide sequence ID" value="NZ_JBHSKF010000002.1"/>
</dbReference>
<evidence type="ECO:0000259" key="3">
    <source>
        <dbReference type="PROSITE" id="PS50075"/>
    </source>
</evidence>
<dbReference type="PROSITE" id="PS00455">
    <property type="entry name" value="AMP_BINDING"/>
    <property type="match status" value="1"/>
</dbReference>
<reference evidence="5" key="1">
    <citation type="journal article" date="2019" name="Int. J. Syst. Evol. Microbiol.">
        <title>The Global Catalogue of Microorganisms (GCM) 10K type strain sequencing project: providing services to taxonomists for standard genome sequencing and annotation.</title>
        <authorList>
            <consortium name="The Broad Institute Genomics Platform"/>
            <consortium name="The Broad Institute Genome Sequencing Center for Infectious Disease"/>
            <person name="Wu L."/>
            <person name="Ma J."/>
        </authorList>
    </citation>
    <scope>NUCLEOTIDE SEQUENCE [LARGE SCALE GENOMIC DNA]</scope>
    <source>
        <strain evidence="5">CCUG 59778</strain>
    </source>
</reference>
<dbReference type="CDD" id="cd05930">
    <property type="entry name" value="A_NRPS"/>
    <property type="match status" value="1"/>
</dbReference>
<sequence length="1122" mass="119133">MTARVGPDIGAVQLGSTAPEAVHKGAAVPLWCEEPPGEPGSAAETARRVPDAADLPAAVLAAHAKVLAAVTGDPDVVFGLVRGAGGPRLHRMSVGAGTWRELAADAAAVVGEAVAGAFDVVLDLSGRGEHRGRTLTLRLDQRDGGPWLALRHHTAAISPAHASRLLGYHLSALRALAEAPDAEHRATTLLSPAELELQLNGLAGPERPLPDARFHELFERRVARHPGAFAAEHRGERLTYAELNSRANRVARALLARGIAAEDVVAVVTERDLDWLVAVLAVVKAGGAYLPLEPGFPPERIAGMLATAGARFVLSAPGADRAVDATALLVPDLAAEGDDDTNPGVPVRPDQLAYLYFTSGSTGTPKGAMCEQDGMLNHLLAKIEDLGVREGDVIAQTAPQCFDISLWQLLAALLVGGRTVLVEQDAVVDPGRYLDRVVGAGVHVLQVVPSYLEVILSQVEAAPRDLGGLHCVSVTGEALKPALVRRWFAQYPDIALVNAYGLTETSDDTNHAVLRAAPDDDVVPLGRAIRNTRVHVVDEDLRPVPLGSPGEIVFSGVCVGRGYVNDPERTRAAFLPDPHRPGARLYRSGDFGRWLPGGDLGFAGRRDAQVKVRGFRIELGEIENRLLQVPAVLDAAVVVVEDDAGEKEIVACYAAAEEIAATAIGDELARGLPHYMVPARYRRLPVLPLTPNGKTDRKALAALVARAHPAAAAVAPATPTERRLAAAWAGALRVPVERIGRDDDFFRLGGTSLSAVRLVIAADRWFSLEELKTHPVLAELAGLLDARPGAAVAVARPVGPAPAATTPGDGPPVIEASAPEGAARWVADHVEDLRAVIAADGAVLVRGLGIADAGQVAELSRALAPPVIEREGFAPRLRHADGVYSSSEWPADQPMCMHHELSHALEFPSLMIFGCVRAPRTGGATALADARAVLDALPPEVLGDFERRGWSVSRNYNDLVGVAWADAFGATTADEVAAYCRANGVEHTWRGRELRTTARRPAVVRHPVTGERCWFNQAAFLNEWTIDADVRAFLTAEFGRDGLPFTTAYGDGSPIGPDTVTAINDAYSSVTRRTPWRDGDLLIVDNIRTAHSREAYTGEREVIVSMAGPVRLADCDPVWPAP</sequence>
<accession>A0ABW0EKG4</accession>
<dbReference type="Gene3D" id="3.60.130.10">
    <property type="entry name" value="Clavaminate synthase-like"/>
    <property type="match status" value="1"/>
</dbReference>
<keyword evidence="5" id="KW-1185">Reference proteome</keyword>
<dbReference type="InterPro" id="IPR036736">
    <property type="entry name" value="ACP-like_sf"/>
</dbReference>
<dbReference type="InterPro" id="IPR042098">
    <property type="entry name" value="TauD-like_sf"/>
</dbReference>
<gene>
    <name evidence="4" type="ORF">ACFPM7_06425</name>
</gene>
<dbReference type="InterPro" id="IPR020845">
    <property type="entry name" value="AMP-binding_CS"/>
</dbReference>
<dbReference type="Proteomes" id="UP001596157">
    <property type="component" value="Unassembled WGS sequence"/>
</dbReference>
<dbReference type="Pfam" id="PF13193">
    <property type="entry name" value="AMP-binding_C"/>
    <property type="match status" value="1"/>
</dbReference>
<dbReference type="Gene3D" id="3.30.300.30">
    <property type="match status" value="1"/>
</dbReference>
<dbReference type="Pfam" id="PF00550">
    <property type="entry name" value="PP-binding"/>
    <property type="match status" value="1"/>
</dbReference>
<comment type="caution">
    <text evidence="4">The sequence shown here is derived from an EMBL/GenBank/DDBJ whole genome shotgun (WGS) entry which is preliminary data.</text>
</comment>
<dbReference type="InterPro" id="IPR000873">
    <property type="entry name" value="AMP-dep_synth/lig_dom"/>
</dbReference>
<evidence type="ECO:0000256" key="1">
    <source>
        <dbReference type="ARBA" id="ARBA00023002"/>
    </source>
</evidence>
<dbReference type="SUPFAM" id="SSF47336">
    <property type="entry name" value="ACP-like"/>
    <property type="match status" value="1"/>
</dbReference>
<evidence type="ECO:0000256" key="2">
    <source>
        <dbReference type="ARBA" id="ARBA00023004"/>
    </source>
</evidence>
<dbReference type="Pfam" id="PF00501">
    <property type="entry name" value="AMP-binding"/>
    <property type="match status" value="1"/>
</dbReference>